<evidence type="ECO:0000256" key="2">
    <source>
        <dbReference type="ARBA" id="ARBA00023002"/>
    </source>
</evidence>
<dbReference type="GO" id="GO:0016618">
    <property type="term" value="F:hydroxypyruvate reductase [NAD(P)H] activity"/>
    <property type="evidence" value="ECO:0007669"/>
    <property type="project" value="TreeGrafter"/>
</dbReference>
<keyword evidence="8" id="KW-1185">Reference proteome</keyword>
<name>A0A7U7I9L9_9GAMM</name>
<reference evidence="7 8" key="1">
    <citation type="submission" date="2020-08" db="EMBL/GenBank/DDBJ databases">
        <authorList>
            <person name="Criscuolo A."/>
        </authorList>
    </citation>
    <scope>NUCLEOTIDE SEQUENCE [LARGE SCALE GENOMIC DNA]</scope>
    <source>
        <strain evidence="7">CIP111764</strain>
    </source>
</reference>
<dbReference type="FunFam" id="3.40.50.720:FF:000203">
    <property type="entry name" value="D-3-phosphoglycerate dehydrogenase (SerA)"/>
    <property type="match status" value="1"/>
</dbReference>
<dbReference type="Pfam" id="PF02826">
    <property type="entry name" value="2-Hacid_dh_C"/>
    <property type="match status" value="1"/>
</dbReference>
<dbReference type="EMBL" id="CAJFCI010000054">
    <property type="protein sequence ID" value="CAD5108430.1"/>
    <property type="molecule type" value="Genomic_DNA"/>
</dbReference>
<evidence type="ECO:0000259" key="5">
    <source>
        <dbReference type="Pfam" id="PF00389"/>
    </source>
</evidence>
<dbReference type="AlphaFoldDB" id="A0A7U7I9L9"/>
<dbReference type="GO" id="GO:0030267">
    <property type="term" value="F:glyoxylate reductase (NADPH) activity"/>
    <property type="evidence" value="ECO:0007669"/>
    <property type="project" value="UniProtKB-EC"/>
</dbReference>
<sequence length="325" mass="35551">MPYKACIALSRRVPEILLERLREHADIRMPESDAPPDLVSLMREADYALVIPGDRVDRALLDACPRLKMVSTVSAGFDHIDVDACTAWNVRVCNTPGAVVASTADMAFALLLSAARRVVEADAFVRAGRWNKEAAPLFGMDVHHKRMGIIGLGRIGMELAKRARGFDMDVAYHNRRRLSPEEEERLGVRYLNLDTLLEQSDAVMVQVPYGSATHHLIGAPQLARMKPSAVLVNTSRGGVVDDAALAEALRQGRIAAAGLDVTEGEPEVHPELLKLPNVVLTPHSGASTRETHLRMTLEAFDNLLDAIHGEPLRNCVNPAKKEESA</sequence>
<dbReference type="EC" id="1.1.1.79" evidence="7"/>
<proteinExistence type="inferred from homology"/>
<dbReference type="InterPro" id="IPR036291">
    <property type="entry name" value="NAD(P)-bd_dom_sf"/>
</dbReference>
<keyword evidence="7" id="KW-0670">Pyruvate</keyword>
<dbReference type="Proteomes" id="UP000583387">
    <property type="component" value="Unassembled WGS sequence"/>
</dbReference>
<evidence type="ECO:0000256" key="3">
    <source>
        <dbReference type="ARBA" id="ARBA00023027"/>
    </source>
</evidence>
<dbReference type="PROSITE" id="PS00671">
    <property type="entry name" value="D_2_HYDROXYACID_DH_3"/>
    <property type="match status" value="1"/>
</dbReference>
<keyword evidence="2 4" id="KW-0560">Oxidoreductase</keyword>
<organism evidence="7 8">
    <name type="scientific">Zestomonas carbonaria</name>
    <dbReference type="NCBI Taxonomy" id="2762745"/>
    <lineage>
        <taxon>Bacteria</taxon>
        <taxon>Pseudomonadati</taxon>
        <taxon>Pseudomonadota</taxon>
        <taxon>Gammaproteobacteria</taxon>
        <taxon>Pseudomonadales</taxon>
        <taxon>Pseudomonadaceae</taxon>
        <taxon>Zestomonas</taxon>
    </lineage>
</organism>
<dbReference type="SUPFAM" id="SSF51735">
    <property type="entry name" value="NAD(P)-binding Rossmann-fold domains"/>
    <property type="match status" value="1"/>
</dbReference>
<feature type="domain" description="D-isomer specific 2-hydroxyacid dehydrogenase catalytic" evidence="5">
    <location>
        <begin position="8"/>
        <end position="317"/>
    </location>
</feature>
<dbReference type="Gene3D" id="3.40.50.720">
    <property type="entry name" value="NAD(P)-binding Rossmann-like Domain"/>
    <property type="match status" value="2"/>
</dbReference>
<dbReference type="InterPro" id="IPR050223">
    <property type="entry name" value="D-isomer_2-hydroxyacid_DH"/>
</dbReference>
<evidence type="ECO:0000259" key="6">
    <source>
        <dbReference type="Pfam" id="PF02826"/>
    </source>
</evidence>
<evidence type="ECO:0000256" key="1">
    <source>
        <dbReference type="ARBA" id="ARBA00005854"/>
    </source>
</evidence>
<evidence type="ECO:0000313" key="8">
    <source>
        <dbReference type="Proteomes" id="UP000583387"/>
    </source>
</evidence>
<dbReference type="PANTHER" id="PTHR10996:SF283">
    <property type="entry name" value="GLYOXYLATE_HYDROXYPYRUVATE REDUCTASE B"/>
    <property type="match status" value="1"/>
</dbReference>
<keyword evidence="3" id="KW-0520">NAD</keyword>
<dbReference type="GO" id="GO:0005829">
    <property type="term" value="C:cytosol"/>
    <property type="evidence" value="ECO:0007669"/>
    <property type="project" value="TreeGrafter"/>
</dbReference>
<dbReference type="CDD" id="cd05301">
    <property type="entry name" value="GDH"/>
    <property type="match status" value="1"/>
</dbReference>
<dbReference type="Pfam" id="PF00389">
    <property type="entry name" value="2-Hacid_dh"/>
    <property type="match status" value="1"/>
</dbReference>
<accession>A0A7U7I9L9</accession>
<gene>
    <name evidence="7" type="primary">ghrB</name>
    <name evidence="7" type="ORF">PSEWESI4_02715</name>
</gene>
<comment type="caution">
    <text evidence="7">The sequence shown here is derived from an EMBL/GenBank/DDBJ whole genome shotgun (WGS) entry which is preliminary data.</text>
</comment>
<dbReference type="InterPro" id="IPR006140">
    <property type="entry name" value="D-isomer_DH_NAD-bd"/>
</dbReference>
<protein>
    <submittedName>
        <fullName evidence="7">Glyoxylate/hydroxypyruvate reductase B</fullName>
        <ecNumber evidence="7">1.1.1.79</ecNumber>
    </submittedName>
</protein>
<dbReference type="InterPro" id="IPR029753">
    <property type="entry name" value="D-isomer_DH_CS"/>
</dbReference>
<dbReference type="SUPFAM" id="SSF52283">
    <property type="entry name" value="Formate/glycerate dehydrogenase catalytic domain-like"/>
    <property type="match status" value="1"/>
</dbReference>
<dbReference type="InterPro" id="IPR006139">
    <property type="entry name" value="D-isomer_2_OHA_DH_cat_dom"/>
</dbReference>
<evidence type="ECO:0000256" key="4">
    <source>
        <dbReference type="RuleBase" id="RU003719"/>
    </source>
</evidence>
<evidence type="ECO:0000313" key="7">
    <source>
        <dbReference type="EMBL" id="CAD5108430.1"/>
    </source>
</evidence>
<dbReference type="RefSeq" id="WP_187671745.1">
    <property type="nucleotide sequence ID" value="NZ_CAJFCI010000054.1"/>
</dbReference>
<comment type="similarity">
    <text evidence="1 4">Belongs to the D-isomer specific 2-hydroxyacid dehydrogenase family.</text>
</comment>
<dbReference type="GO" id="GO:0051287">
    <property type="term" value="F:NAD binding"/>
    <property type="evidence" value="ECO:0007669"/>
    <property type="project" value="InterPro"/>
</dbReference>
<feature type="domain" description="D-isomer specific 2-hydroxyacid dehydrogenase NAD-binding" evidence="6">
    <location>
        <begin position="108"/>
        <end position="285"/>
    </location>
</feature>
<dbReference type="PANTHER" id="PTHR10996">
    <property type="entry name" value="2-HYDROXYACID DEHYDROGENASE-RELATED"/>
    <property type="match status" value="1"/>
</dbReference>